<dbReference type="SMART" id="SM00355">
    <property type="entry name" value="ZnF_C2H2"/>
    <property type="match status" value="5"/>
</dbReference>
<feature type="domain" description="C2H2-type" evidence="11">
    <location>
        <begin position="253"/>
        <end position="282"/>
    </location>
</feature>
<organism evidence="12 13">
    <name type="scientific">Tenebrio molitor</name>
    <name type="common">Yellow mealworm beetle</name>
    <dbReference type="NCBI Taxonomy" id="7067"/>
    <lineage>
        <taxon>Eukaryota</taxon>
        <taxon>Metazoa</taxon>
        <taxon>Ecdysozoa</taxon>
        <taxon>Arthropoda</taxon>
        <taxon>Hexapoda</taxon>
        <taxon>Insecta</taxon>
        <taxon>Pterygota</taxon>
        <taxon>Neoptera</taxon>
        <taxon>Endopterygota</taxon>
        <taxon>Coleoptera</taxon>
        <taxon>Polyphaga</taxon>
        <taxon>Cucujiformia</taxon>
        <taxon>Tenebrionidae</taxon>
        <taxon>Tenebrio</taxon>
    </lineage>
</organism>
<dbReference type="PROSITE" id="PS50157">
    <property type="entry name" value="ZINC_FINGER_C2H2_2"/>
    <property type="match status" value="5"/>
</dbReference>
<dbReference type="GO" id="GO:0005654">
    <property type="term" value="C:nucleoplasm"/>
    <property type="evidence" value="ECO:0007669"/>
    <property type="project" value="TreeGrafter"/>
</dbReference>
<keyword evidence="5" id="KW-0862">Zinc</keyword>
<dbReference type="PANTHER" id="PTHR24399:SF23">
    <property type="entry name" value="C2H2-TYPE DOMAIN-CONTAINING PROTEIN"/>
    <property type="match status" value="1"/>
</dbReference>
<evidence type="ECO:0000256" key="2">
    <source>
        <dbReference type="ARBA" id="ARBA00022723"/>
    </source>
</evidence>
<dbReference type="FunFam" id="3.30.160.60:FF:001397">
    <property type="entry name" value="Datilografo, isoform A"/>
    <property type="match status" value="1"/>
</dbReference>
<feature type="region of interest" description="Disordered" evidence="10">
    <location>
        <begin position="643"/>
        <end position="664"/>
    </location>
</feature>
<evidence type="ECO:0000256" key="5">
    <source>
        <dbReference type="ARBA" id="ARBA00022833"/>
    </source>
</evidence>
<feature type="domain" description="C2H2-type" evidence="11">
    <location>
        <begin position="395"/>
        <end position="423"/>
    </location>
</feature>
<keyword evidence="2" id="KW-0479">Metal-binding</keyword>
<dbReference type="FunFam" id="3.30.160.60:FF:001498">
    <property type="entry name" value="Zinc finger protein 404"/>
    <property type="match status" value="1"/>
</dbReference>
<evidence type="ECO:0000313" key="12">
    <source>
        <dbReference type="EMBL" id="KAH0808987.1"/>
    </source>
</evidence>
<feature type="domain" description="C2H2-type" evidence="11">
    <location>
        <begin position="121"/>
        <end position="148"/>
    </location>
</feature>
<dbReference type="InterPro" id="IPR013087">
    <property type="entry name" value="Znf_C2H2_type"/>
</dbReference>
<evidence type="ECO:0000256" key="9">
    <source>
        <dbReference type="PROSITE-ProRule" id="PRU00042"/>
    </source>
</evidence>
<keyword evidence="8" id="KW-0539">Nucleus</keyword>
<keyword evidence="6" id="KW-0805">Transcription regulation</keyword>
<feature type="compositionally biased region" description="Polar residues" evidence="10">
    <location>
        <begin position="705"/>
        <end position="719"/>
    </location>
</feature>
<proteinExistence type="predicted"/>
<dbReference type="InterPro" id="IPR036236">
    <property type="entry name" value="Znf_C2H2_sf"/>
</dbReference>
<dbReference type="AlphaFoldDB" id="A0A8J6L723"/>
<dbReference type="GO" id="GO:0008270">
    <property type="term" value="F:zinc ion binding"/>
    <property type="evidence" value="ECO:0007669"/>
    <property type="project" value="UniProtKB-KW"/>
</dbReference>
<evidence type="ECO:0000256" key="6">
    <source>
        <dbReference type="ARBA" id="ARBA00023015"/>
    </source>
</evidence>
<evidence type="ECO:0000256" key="10">
    <source>
        <dbReference type="SAM" id="MobiDB-lite"/>
    </source>
</evidence>
<dbReference type="SUPFAM" id="SSF57667">
    <property type="entry name" value="beta-beta-alpha zinc fingers"/>
    <property type="match status" value="2"/>
</dbReference>
<dbReference type="Pfam" id="PF13912">
    <property type="entry name" value="zf-C2H2_6"/>
    <property type="match status" value="1"/>
</dbReference>
<dbReference type="FunFam" id="3.30.160.60:FF:001495">
    <property type="entry name" value="Datilografo, isoform B"/>
    <property type="match status" value="1"/>
</dbReference>
<dbReference type="Proteomes" id="UP000719412">
    <property type="component" value="Unassembled WGS sequence"/>
</dbReference>
<keyword evidence="13" id="KW-1185">Reference proteome</keyword>
<dbReference type="EMBL" id="JABDTM020028412">
    <property type="protein sequence ID" value="KAH0808987.1"/>
    <property type="molecule type" value="Genomic_DNA"/>
</dbReference>
<keyword evidence="3" id="KW-0677">Repeat</keyword>
<evidence type="ECO:0000256" key="4">
    <source>
        <dbReference type="ARBA" id="ARBA00022771"/>
    </source>
</evidence>
<accession>A0A8J6L723</accession>
<dbReference type="FunFam" id="3.30.160.60:FF:000433">
    <property type="entry name" value="zinc finger protein 384 isoform X1"/>
    <property type="match status" value="1"/>
</dbReference>
<reference evidence="12" key="1">
    <citation type="journal article" date="2020" name="J Insects Food Feed">
        <title>The yellow mealworm (Tenebrio molitor) genome: a resource for the emerging insects as food and feed industry.</title>
        <authorList>
            <person name="Eriksson T."/>
            <person name="Andere A."/>
            <person name="Kelstrup H."/>
            <person name="Emery V."/>
            <person name="Picard C."/>
        </authorList>
    </citation>
    <scope>NUCLEOTIDE SEQUENCE</scope>
    <source>
        <strain evidence="12">Stoneville</strain>
        <tissue evidence="12">Whole head</tissue>
    </source>
</reference>
<comment type="subcellular location">
    <subcellularLocation>
        <location evidence="1">Nucleus</location>
    </subcellularLocation>
</comment>
<evidence type="ECO:0000259" key="11">
    <source>
        <dbReference type="PROSITE" id="PS50157"/>
    </source>
</evidence>
<evidence type="ECO:0000256" key="8">
    <source>
        <dbReference type="ARBA" id="ARBA00023242"/>
    </source>
</evidence>
<dbReference type="PANTHER" id="PTHR24399">
    <property type="entry name" value="ZINC FINGER AND BTB DOMAIN-CONTAINING"/>
    <property type="match status" value="1"/>
</dbReference>
<dbReference type="Pfam" id="PF00096">
    <property type="entry name" value="zf-C2H2"/>
    <property type="match status" value="4"/>
</dbReference>
<dbReference type="PROSITE" id="PS00028">
    <property type="entry name" value="ZINC_FINGER_C2H2_1"/>
    <property type="match status" value="4"/>
</dbReference>
<keyword evidence="4 9" id="KW-0863">Zinc-finger</keyword>
<feature type="domain" description="C2H2-type" evidence="11">
    <location>
        <begin position="289"/>
        <end position="312"/>
    </location>
</feature>
<protein>
    <recommendedName>
        <fullName evidence="11">C2H2-type domain-containing protein</fullName>
    </recommendedName>
</protein>
<feature type="region of interest" description="Disordered" evidence="10">
    <location>
        <begin position="488"/>
        <end position="523"/>
    </location>
</feature>
<gene>
    <name evidence="12" type="ORF">GEV33_013803</name>
</gene>
<comment type="caution">
    <text evidence="12">The sequence shown here is derived from an EMBL/GenBank/DDBJ whole genome shotgun (WGS) entry which is preliminary data.</text>
</comment>
<keyword evidence="7" id="KW-0804">Transcription</keyword>
<reference evidence="12" key="2">
    <citation type="submission" date="2021-08" db="EMBL/GenBank/DDBJ databases">
        <authorList>
            <person name="Eriksson T."/>
        </authorList>
    </citation>
    <scope>NUCLEOTIDE SEQUENCE</scope>
    <source>
        <strain evidence="12">Stoneville</strain>
        <tissue evidence="12">Whole head</tissue>
    </source>
</reference>
<dbReference type="GO" id="GO:0001227">
    <property type="term" value="F:DNA-binding transcription repressor activity, RNA polymerase II-specific"/>
    <property type="evidence" value="ECO:0007669"/>
    <property type="project" value="TreeGrafter"/>
</dbReference>
<evidence type="ECO:0000313" key="13">
    <source>
        <dbReference type="Proteomes" id="UP000719412"/>
    </source>
</evidence>
<feature type="region of interest" description="Disordered" evidence="10">
    <location>
        <begin position="691"/>
        <end position="719"/>
    </location>
</feature>
<evidence type="ECO:0000256" key="3">
    <source>
        <dbReference type="ARBA" id="ARBA00022737"/>
    </source>
</evidence>
<dbReference type="Gene3D" id="3.30.160.60">
    <property type="entry name" value="Classic Zinc Finger"/>
    <property type="match status" value="4"/>
</dbReference>
<name>A0A8J6L723_TENMO</name>
<dbReference type="GO" id="GO:0000978">
    <property type="term" value="F:RNA polymerase II cis-regulatory region sequence-specific DNA binding"/>
    <property type="evidence" value="ECO:0007669"/>
    <property type="project" value="TreeGrafter"/>
</dbReference>
<sequence length="760" mass="82997">MNARGTTYKKAVIKNERAKRKTERTGLKSWKEIKRDSLGASRAVTDTILSLHTRSEVWHGVDDGVSCLQIFMHKSAMQMHARELTGRSEVKPHQCQQCLKSFSSNHQLVQHIRVHTGEKPYKCSYCDRRFKQLSHVQQHTRLHTVRSTFRGGVVCVEGDGVEQGRRVSHLSSSGSETVAWVALRKTRIPGKSARVRIRAATESGPAPLRTRDFFAGVCVRRGDGAIRAMCHPNRHNTVFPLYIGKAPPRERPYKCHLPDCGRAFIQLSNLQQHLRNHDAQVERAKNRPFHCTICGKGFATESSLRTHTSKVYCYGGGLRNVFRELTHQTCTFLPAPGSTPKARGAPNSEPSTVHSLVARTALAQLLIEARTKPNRTHRHHTGSQHAALIGGPNATSCPLCHKMFLGGEALMEHMKHTHKDPNASGVASLLTHMEHMRMDPKHQFAAQYVLSRAAAERRERETLLAAVSASASGSGLLGLTGMAGAASGSPMCASPSAHSDSSSGNGRLSSAGSEAGGLNNNNNNNCTTKLNEILRSNNGLHQQYNVEEQLHNANRMAVIANMVGQGGVPPGLGSDSSAAANIAAANIANLAMRLGVTQANQVNNSSNPSTPPITNDTLSASMNAMNAMRASMDSIRSMDAMRSSVMDMSSPQQSQQQQDALRMQQHAEALLRSQAEAALRLAMSQALPQLNQHQQDNGSPLRHNGNYQTHQGQSSQQLSPDLTEALRLQEQRLEQALRLHGSDPRSLGFSLSSQQQNQQP</sequence>
<feature type="domain" description="C2H2-type" evidence="11">
    <location>
        <begin position="93"/>
        <end position="120"/>
    </location>
</feature>
<evidence type="ECO:0000256" key="7">
    <source>
        <dbReference type="ARBA" id="ARBA00023163"/>
    </source>
</evidence>
<evidence type="ECO:0000256" key="1">
    <source>
        <dbReference type="ARBA" id="ARBA00004123"/>
    </source>
</evidence>